<sequence>MSFSSHVDSLSKRTSAHVLFFFSFFQFVQQRKHDPAAYDYSPSFQAVPQTYDFANLFELHALELAAAITSTSHSGSGTKSDGSSIAYLLMPSSSTNPLLSSMFNDQELLNILVLAAATISQTNSIYLSGDILLHCTNHRRWRKTNVLQSLEQKWWWSLLLVGSVKDTSSTARVFERQVNTQENES</sequence>
<reference evidence="1 2" key="3">
    <citation type="journal article" date="2022" name="Microbiol. Spectr.">
        <title>Folding features and dynamics of 3D genome architecture in plant fungal pathogens.</title>
        <authorList>
            <person name="Xia C."/>
        </authorList>
    </citation>
    <scope>NUCLEOTIDE SEQUENCE [LARGE SCALE GENOMIC DNA]</scope>
    <source>
        <strain evidence="1 2">93-210</strain>
    </source>
</reference>
<gene>
    <name evidence="1" type="ORF">MJO28_009706</name>
</gene>
<evidence type="ECO:0000313" key="1">
    <source>
        <dbReference type="EMBL" id="KAI7947798.1"/>
    </source>
</evidence>
<evidence type="ECO:0000313" key="2">
    <source>
        <dbReference type="Proteomes" id="UP001060170"/>
    </source>
</evidence>
<reference evidence="2" key="2">
    <citation type="journal article" date="2018" name="Mol. Plant Microbe Interact.">
        <title>Genome sequence resources for the wheat stripe rust pathogen (Puccinia striiformis f. sp. tritici) and the barley stripe rust pathogen (Puccinia striiformis f. sp. hordei).</title>
        <authorList>
            <person name="Xia C."/>
            <person name="Wang M."/>
            <person name="Yin C."/>
            <person name="Cornejo O.E."/>
            <person name="Hulbert S.H."/>
            <person name="Chen X."/>
        </authorList>
    </citation>
    <scope>NUCLEOTIDE SEQUENCE [LARGE SCALE GENOMIC DNA]</scope>
    <source>
        <strain evidence="2">93-210</strain>
    </source>
</reference>
<name>A0ACC0E893_9BASI</name>
<organism evidence="1 2">
    <name type="scientific">Puccinia striiformis f. sp. tritici</name>
    <dbReference type="NCBI Taxonomy" id="168172"/>
    <lineage>
        <taxon>Eukaryota</taxon>
        <taxon>Fungi</taxon>
        <taxon>Dikarya</taxon>
        <taxon>Basidiomycota</taxon>
        <taxon>Pucciniomycotina</taxon>
        <taxon>Pucciniomycetes</taxon>
        <taxon>Pucciniales</taxon>
        <taxon>Pucciniaceae</taxon>
        <taxon>Puccinia</taxon>
    </lineage>
</organism>
<accession>A0ACC0E893</accession>
<dbReference type="Proteomes" id="UP001060170">
    <property type="component" value="Chromosome 9"/>
</dbReference>
<protein>
    <submittedName>
        <fullName evidence="1">Uncharacterized protein</fullName>
    </submittedName>
</protein>
<proteinExistence type="predicted"/>
<comment type="caution">
    <text evidence="1">The sequence shown here is derived from an EMBL/GenBank/DDBJ whole genome shotgun (WGS) entry which is preliminary data.</text>
</comment>
<dbReference type="EMBL" id="CM045873">
    <property type="protein sequence ID" value="KAI7947798.1"/>
    <property type="molecule type" value="Genomic_DNA"/>
</dbReference>
<reference evidence="2" key="1">
    <citation type="journal article" date="2018" name="BMC Genomics">
        <title>Genomic insights into host adaptation between the wheat stripe rust pathogen (Puccinia striiformis f. sp. tritici) and the barley stripe rust pathogen (Puccinia striiformis f. sp. hordei).</title>
        <authorList>
            <person name="Xia C."/>
            <person name="Wang M."/>
            <person name="Yin C."/>
            <person name="Cornejo O.E."/>
            <person name="Hulbert S.H."/>
            <person name="Chen X."/>
        </authorList>
    </citation>
    <scope>NUCLEOTIDE SEQUENCE [LARGE SCALE GENOMIC DNA]</scope>
    <source>
        <strain evidence="2">93-210</strain>
    </source>
</reference>
<keyword evidence="2" id="KW-1185">Reference proteome</keyword>